<gene>
    <name evidence="1" type="ORF">OSTQU699_LOCUS5687</name>
</gene>
<dbReference type="Proteomes" id="UP000708148">
    <property type="component" value="Unassembled WGS sequence"/>
</dbReference>
<name>A0A8S1IZG5_9CHLO</name>
<sequence length="103" mass="11629">TSQVSIPPELKHLAAQLDPIRRKKIDLIRLLPQVVDALDLEALLAVLDMYGPDGAVNAHRAVWLLRNIGGEPWEEDRLEDYLAHTRGRVDEHDLLSAMGVFDR</sequence>
<keyword evidence="2" id="KW-1185">Reference proteome</keyword>
<feature type="non-terminal residue" evidence="1">
    <location>
        <position position="1"/>
    </location>
</feature>
<protein>
    <submittedName>
        <fullName evidence="1">Uncharacterized protein</fullName>
    </submittedName>
</protein>
<proteinExistence type="predicted"/>
<dbReference type="EMBL" id="CAJHUC010001224">
    <property type="protein sequence ID" value="CAD7700327.1"/>
    <property type="molecule type" value="Genomic_DNA"/>
</dbReference>
<accession>A0A8S1IZG5</accession>
<evidence type="ECO:0000313" key="1">
    <source>
        <dbReference type="EMBL" id="CAD7700327.1"/>
    </source>
</evidence>
<organism evidence="1 2">
    <name type="scientific">Ostreobium quekettii</name>
    <dbReference type="NCBI Taxonomy" id="121088"/>
    <lineage>
        <taxon>Eukaryota</taxon>
        <taxon>Viridiplantae</taxon>
        <taxon>Chlorophyta</taxon>
        <taxon>core chlorophytes</taxon>
        <taxon>Ulvophyceae</taxon>
        <taxon>TCBD clade</taxon>
        <taxon>Bryopsidales</taxon>
        <taxon>Ostreobineae</taxon>
        <taxon>Ostreobiaceae</taxon>
        <taxon>Ostreobium</taxon>
    </lineage>
</organism>
<dbReference type="AlphaFoldDB" id="A0A8S1IZG5"/>
<reference evidence="1" key="1">
    <citation type="submission" date="2020-12" db="EMBL/GenBank/DDBJ databases">
        <authorList>
            <person name="Iha C."/>
        </authorList>
    </citation>
    <scope>NUCLEOTIDE SEQUENCE</scope>
</reference>
<evidence type="ECO:0000313" key="2">
    <source>
        <dbReference type="Proteomes" id="UP000708148"/>
    </source>
</evidence>
<comment type="caution">
    <text evidence="1">The sequence shown here is derived from an EMBL/GenBank/DDBJ whole genome shotgun (WGS) entry which is preliminary data.</text>
</comment>